<dbReference type="Gene3D" id="1.20.1250.20">
    <property type="entry name" value="MFS general substrate transporter like domains"/>
    <property type="match status" value="1"/>
</dbReference>
<keyword evidence="5" id="KW-1185">Reference proteome</keyword>
<evidence type="ECO:0000313" key="5">
    <source>
        <dbReference type="Proteomes" id="UP001498398"/>
    </source>
</evidence>
<name>A0ABR1JZA5_9AGAR</name>
<evidence type="ECO:0008006" key="6">
    <source>
        <dbReference type="Google" id="ProtNLM"/>
    </source>
</evidence>
<organism evidence="4 5">
    <name type="scientific">Marasmiellus scandens</name>
    <dbReference type="NCBI Taxonomy" id="2682957"/>
    <lineage>
        <taxon>Eukaryota</taxon>
        <taxon>Fungi</taxon>
        <taxon>Dikarya</taxon>
        <taxon>Basidiomycota</taxon>
        <taxon>Agaricomycotina</taxon>
        <taxon>Agaricomycetes</taxon>
        <taxon>Agaricomycetidae</taxon>
        <taxon>Agaricales</taxon>
        <taxon>Marasmiineae</taxon>
        <taxon>Omphalotaceae</taxon>
        <taxon>Marasmiellus</taxon>
    </lineage>
</organism>
<dbReference type="InterPro" id="IPR036259">
    <property type="entry name" value="MFS_trans_sf"/>
</dbReference>
<reference evidence="4 5" key="1">
    <citation type="submission" date="2024-01" db="EMBL/GenBank/DDBJ databases">
        <title>A draft genome for the cacao thread blight pathogen Marasmiellus scandens.</title>
        <authorList>
            <person name="Baruah I.K."/>
            <person name="Leung J."/>
            <person name="Bukari Y."/>
            <person name="Amoako-Attah I."/>
            <person name="Meinhardt L.W."/>
            <person name="Bailey B.A."/>
            <person name="Cohen S.P."/>
        </authorList>
    </citation>
    <scope>NUCLEOTIDE SEQUENCE [LARGE SCALE GENOMIC DNA]</scope>
    <source>
        <strain evidence="4 5">GH-19</strain>
    </source>
</reference>
<evidence type="ECO:0000256" key="2">
    <source>
        <dbReference type="ARBA" id="ARBA00006727"/>
    </source>
</evidence>
<comment type="similarity">
    <text evidence="2">Belongs to the major facilitator superfamily. Monocarboxylate porter (TC 2.A.1.13) family.</text>
</comment>
<dbReference type="Proteomes" id="UP001498398">
    <property type="component" value="Unassembled WGS sequence"/>
</dbReference>
<keyword evidence="3" id="KW-1133">Transmembrane helix</keyword>
<feature type="transmembrane region" description="Helical" evidence="3">
    <location>
        <begin position="110"/>
        <end position="132"/>
    </location>
</feature>
<feature type="transmembrane region" description="Helical" evidence="3">
    <location>
        <begin position="329"/>
        <end position="349"/>
    </location>
</feature>
<feature type="transmembrane region" description="Helical" evidence="3">
    <location>
        <begin position="164"/>
        <end position="188"/>
    </location>
</feature>
<dbReference type="Pfam" id="PF07690">
    <property type="entry name" value="MFS_1"/>
    <property type="match status" value="1"/>
</dbReference>
<feature type="transmembrane region" description="Helical" evidence="3">
    <location>
        <begin position="139"/>
        <end position="158"/>
    </location>
</feature>
<keyword evidence="3" id="KW-0472">Membrane</keyword>
<dbReference type="SUPFAM" id="SSF103473">
    <property type="entry name" value="MFS general substrate transporter"/>
    <property type="match status" value="2"/>
</dbReference>
<feature type="transmembrane region" description="Helical" evidence="3">
    <location>
        <begin position="355"/>
        <end position="380"/>
    </location>
</feature>
<accession>A0ABR1JZA5</accession>
<evidence type="ECO:0000256" key="3">
    <source>
        <dbReference type="SAM" id="Phobius"/>
    </source>
</evidence>
<comment type="caution">
    <text evidence="4">The sequence shown here is derived from an EMBL/GenBank/DDBJ whole genome shotgun (WGS) entry which is preliminary data.</text>
</comment>
<feature type="transmembrane region" description="Helical" evidence="3">
    <location>
        <begin position="72"/>
        <end position="90"/>
    </location>
</feature>
<proteinExistence type="inferred from homology"/>
<dbReference type="InterPro" id="IPR011701">
    <property type="entry name" value="MFS"/>
</dbReference>
<feature type="transmembrane region" description="Helical" evidence="3">
    <location>
        <begin position="289"/>
        <end position="317"/>
    </location>
</feature>
<protein>
    <recommendedName>
        <fullName evidence="6">MFS general substrate transporter</fullName>
    </recommendedName>
</protein>
<dbReference type="PANTHER" id="PTHR11360">
    <property type="entry name" value="MONOCARBOXYLATE TRANSPORTER"/>
    <property type="match status" value="1"/>
</dbReference>
<comment type="subcellular location">
    <subcellularLocation>
        <location evidence="1">Membrane</location>
        <topology evidence="1">Multi-pass membrane protein</topology>
    </subcellularLocation>
</comment>
<dbReference type="InterPro" id="IPR050327">
    <property type="entry name" value="Proton-linked_MCT"/>
</dbReference>
<gene>
    <name evidence="4" type="ORF">VKT23_001581</name>
</gene>
<dbReference type="PANTHER" id="PTHR11360:SF234">
    <property type="entry name" value="MFS-TYPE TRANSPORTER DBAD-RELATED"/>
    <property type="match status" value="1"/>
</dbReference>
<evidence type="ECO:0000256" key="1">
    <source>
        <dbReference type="ARBA" id="ARBA00004141"/>
    </source>
</evidence>
<dbReference type="EMBL" id="JBANRG010000002">
    <property type="protein sequence ID" value="KAK7470141.1"/>
    <property type="molecule type" value="Genomic_DNA"/>
</dbReference>
<feature type="transmembrane region" description="Helical" evidence="3">
    <location>
        <begin position="262"/>
        <end position="283"/>
    </location>
</feature>
<keyword evidence="3" id="KW-0812">Transmembrane</keyword>
<evidence type="ECO:0000313" key="4">
    <source>
        <dbReference type="EMBL" id="KAK7470141.1"/>
    </source>
</evidence>
<sequence>MTHNMHSHLSTDTSQSVPMAGLDESITRPASELVDEEFQDAEKGEVPLSSGPSSMEDAGPEIPDGGARAYRCLFGAFMISAVCYGVLNSFGVFEEYYRVNQLSDRSLNDISWIGSLQLCLILLTGSISGPLFDAGYFKYLIAFGGSLYVFCLFMTSIASEYYQFLLAQGVGVGFSQGLLFTPSISVLAHHFKRYRNPVFGIHAAGASVGGVVRERSYAPLSYGVTFAVDHGMSQRLAFYSLAILNACSAIGRTIPNFIAQKVGPVNVLIVACTISSISLYVWVTASSNAGILVFNAFFGVFSGTYVSCLAAAAASLAENPTETGLRLGMLYWLTSFFWLVSSPIQGALIRLHHTYWPAAVFSGTCVILGVACIFTTRVMVSKQRGTLRV</sequence>